<reference evidence="3" key="1">
    <citation type="submission" date="2021-03" db="EMBL/GenBank/DDBJ databases">
        <title>Genome of Cognatishimia sp. F0-27.</title>
        <authorList>
            <person name="Ping X."/>
        </authorList>
    </citation>
    <scope>NUCLEOTIDE SEQUENCE [LARGE SCALE GENOMIC DNA]</scope>
    <source>
        <strain evidence="3">E313</strain>
    </source>
</reference>
<evidence type="ECO:0000313" key="3">
    <source>
        <dbReference type="Proteomes" id="UP000778797"/>
    </source>
</evidence>
<name>A0ABS8EJZ0_9FLAO</name>
<dbReference type="PROSITE" id="PS51257">
    <property type="entry name" value="PROKAR_LIPOPROTEIN"/>
    <property type="match status" value="1"/>
</dbReference>
<dbReference type="RefSeq" id="WP_227475960.1">
    <property type="nucleotide sequence ID" value="NZ_JAFMPT010000002.1"/>
</dbReference>
<dbReference type="Proteomes" id="UP000778797">
    <property type="component" value="Unassembled WGS sequence"/>
</dbReference>
<keyword evidence="3" id="KW-1185">Reference proteome</keyword>
<comment type="caution">
    <text evidence="2">The sequence shown here is derived from an EMBL/GenBank/DDBJ whole genome shotgun (WGS) entry which is preliminary data.</text>
</comment>
<reference evidence="3" key="2">
    <citation type="submission" date="2023-07" db="EMBL/GenBank/DDBJ databases">
        <title>Genome of Winogradskyella sp. E313.</title>
        <authorList>
            <person name="Zhou Y."/>
        </authorList>
    </citation>
    <scope>NUCLEOTIDE SEQUENCE [LARGE SCALE GENOMIC DNA]</scope>
    <source>
        <strain evidence="3">E313</strain>
    </source>
</reference>
<organism evidence="2 3">
    <name type="scientific">Winogradskyella immobilis</name>
    <dbReference type="NCBI Taxonomy" id="2816852"/>
    <lineage>
        <taxon>Bacteria</taxon>
        <taxon>Pseudomonadati</taxon>
        <taxon>Bacteroidota</taxon>
        <taxon>Flavobacteriia</taxon>
        <taxon>Flavobacteriales</taxon>
        <taxon>Flavobacteriaceae</taxon>
        <taxon>Winogradskyella</taxon>
    </lineage>
</organism>
<evidence type="ECO:0000313" key="2">
    <source>
        <dbReference type="EMBL" id="MCC1483513.1"/>
    </source>
</evidence>
<feature type="signal peptide" evidence="1">
    <location>
        <begin position="1"/>
        <end position="23"/>
    </location>
</feature>
<gene>
    <name evidence="2" type="ORF">J1C55_02825</name>
</gene>
<proteinExistence type="predicted"/>
<keyword evidence="1" id="KW-0732">Signal</keyword>
<sequence>MKKLILLLLIPAFILSCSSDDDAIVIEENNGDGIIRITQVNTQGDLLVLSNLGTASTDVGEYYLCLGPGTYVRVANAASGSTVIAPNQSLTLEYDVNEASGGLSLFSTNSFSSSDPNILLDFMQWGAGNQARASQAVTAGRWDSVANFIPLGSPYNFTGEADQFGATFYEASEVEAATPVVRILQVDASADIVWLSNFGSESVDVGDYFLCLGPGTYVRVSDAASGSTTIAPGANIQLSYDVNETEDGLSIFSTNTNFNSSDPSILLDYVQWGAGNQARVDQAVTAGRWDNSANFVADGSPYAFTGEGDEFGSTFWEGTEADPLGVLRILQVNPITDQVWLTNVGDAALDAGDYWLCLGPGTYAQVSTRTSGSTVIEPGENIMLDYDMNLEEDGLSIFATNTFTSSDPDVLLDFVQWGAGNQPRSAQAVTAGRWDSAENFVDGFAPYSFIGEADEFGSTFWDTAAESRTVRILQFNAQTDQVWLSNFGNTAVEIGDYFLCLGPGTYVQVSTAANGASTELAPGENVMLSYNVNESVDGLSIFSTNSFGSTDPNILIDYVQWGDANQMRVSQAVTAGRWDSAANFVEGGPSYSFNGNENDFGSTFWD</sequence>
<evidence type="ECO:0008006" key="4">
    <source>
        <dbReference type="Google" id="ProtNLM"/>
    </source>
</evidence>
<dbReference type="EMBL" id="JAFMPT010000002">
    <property type="protein sequence ID" value="MCC1483513.1"/>
    <property type="molecule type" value="Genomic_DNA"/>
</dbReference>
<evidence type="ECO:0000256" key="1">
    <source>
        <dbReference type="SAM" id="SignalP"/>
    </source>
</evidence>
<protein>
    <recommendedName>
        <fullName evidence="4">Lamin Tail Domain</fullName>
    </recommendedName>
</protein>
<accession>A0ABS8EJZ0</accession>
<feature type="chain" id="PRO_5047134526" description="Lamin Tail Domain" evidence="1">
    <location>
        <begin position="24"/>
        <end position="606"/>
    </location>
</feature>